<dbReference type="Proteomes" id="UP001153269">
    <property type="component" value="Unassembled WGS sequence"/>
</dbReference>
<evidence type="ECO:0000313" key="2">
    <source>
        <dbReference type="EMBL" id="CAB1415426.1"/>
    </source>
</evidence>
<proteinExistence type="predicted"/>
<protein>
    <submittedName>
        <fullName evidence="2">Uncharacterized protein</fullName>
    </submittedName>
</protein>
<sequence>MKPEGGGHTVEGERLPDNHRTCDPEGLRDGRAEERSPSHISSPSRENAVIPAITDQQGDTGVVCSELQPTFWAVEMETNNLTPWSLQRFCFQRPPSSSPLPSCRPFSPGVEQRKSSSLSASKCFPVPAHNLLLLKMNLSPAAAEEPPPAPAVIRTVTSGDVD</sequence>
<evidence type="ECO:0000256" key="1">
    <source>
        <dbReference type="SAM" id="MobiDB-lite"/>
    </source>
</evidence>
<organism evidence="2 3">
    <name type="scientific">Pleuronectes platessa</name>
    <name type="common">European plaice</name>
    <dbReference type="NCBI Taxonomy" id="8262"/>
    <lineage>
        <taxon>Eukaryota</taxon>
        <taxon>Metazoa</taxon>
        <taxon>Chordata</taxon>
        <taxon>Craniata</taxon>
        <taxon>Vertebrata</taxon>
        <taxon>Euteleostomi</taxon>
        <taxon>Actinopterygii</taxon>
        <taxon>Neopterygii</taxon>
        <taxon>Teleostei</taxon>
        <taxon>Neoteleostei</taxon>
        <taxon>Acanthomorphata</taxon>
        <taxon>Carangaria</taxon>
        <taxon>Pleuronectiformes</taxon>
        <taxon>Pleuronectoidei</taxon>
        <taxon>Pleuronectidae</taxon>
        <taxon>Pleuronectes</taxon>
    </lineage>
</organism>
<gene>
    <name evidence="2" type="ORF">PLEPLA_LOCUS3142</name>
</gene>
<feature type="region of interest" description="Disordered" evidence="1">
    <location>
        <begin position="141"/>
        <end position="162"/>
    </location>
</feature>
<dbReference type="AlphaFoldDB" id="A0A9N7Y7C3"/>
<keyword evidence="3" id="KW-1185">Reference proteome</keyword>
<feature type="region of interest" description="Disordered" evidence="1">
    <location>
        <begin position="1"/>
        <end position="48"/>
    </location>
</feature>
<feature type="compositionally biased region" description="Basic and acidic residues" evidence="1">
    <location>
        <begin position="1"/>
        <end position="37"/>
    </location>
</feature>
<accession>A0A9N7Y7C3</accession>
<dbReference type="EMBL" id="CADEAL010000155">
    <property type="protein sequence ID" value="CAB1415426.1"/>
    <property type="molecule type" value="Genomic_DNA"/>
</dbReference>
<name>A0A9N7Y7C3_PLEPL</name>
<evidence type="ECO:0000313" key="3">
    <source>
        <dbReference type="Proteomes" id="UP001153269"/>
    </source>
</evidence>
<comment type="caution">
    <text evidence="2">The sequence shown here is derived from an EMBL/GenBank/DDBJ whole genome shotgun (WGS) entry which is preliminary data.</text>
</comment>
<reference evidence="2" key="1">
    <citation type="submission" date="2020-03" db="EMBL/GenBank/DDBJ databases">
        <authorList>
            <person name="Weist P."/>
        </authorList>
    </citation>
    <scope>NUCLEOTIDE SEQUENCE</scope>
</reference>